<evidence type="ECO:0000313" key="9">
    <source>
        <dbReference type="EMBL" id="THG91576.1"/>
    </source>
</evidence>
<evidence type="ECO:0000256" key="4">
    <source>
        <dbReference type="ARBA" id="ARBA00022989"/>
    </source>
</evidence>
<dbReference type="AlphaFoldDB" id="J8TN74"/>
<dbReference type="GO" id="GO:0015171">
    <property type="term" value="F:amino acid transmembrane transporter activity"/>
    <property type="evidence" value="ECO:0007669"/>
    <property type="project" value="TreeGrafter"/>
</dbReference>
<feature type="transmembrane region" description="Helical" evidence="6">
    <location>
        <begin position="146"/>
        <end position="167"/>
    </location>
</feature>
<keyword evidence="2" id="KW-1003">Cell membrane</keyword>
<protein>
    <submittedName>
        <fullName evidence="9">LysE family translocator protein</fullName>
    </submittedName>
    <submittedName>
        <fullName evidence="7">Lysine efflux transporter</fullName>
    </submittedName>
    <submittedName>
        <fullName evidence="8">Lysine transporter LysE</fullName>
    </submittedName>
</protein>
<feature type="transmembrane region" description="Helical" evidence="6">
    <location>
        <begin position="6"/>
        <end position="27"/>
    </location>
</feature>
<dbReference type="eggNOG" id="COG1279">
    <property type="taxonomic scope" value="Bacteria"/>
</dbReference>
<dbReference type="Pfam" id="PF01810">
    <property type="entry name" value="LysE"/>
    <property type="match status" value="1"/>
</dbReference>
<accession>J8TN74</accession>
<feature type="transmembrane region" description="Helical" evidence="6">
    <location>
        <begin position="179"/>
        <end position="203"/>
    </location>
</feature>
<keyword evidence="4 6" id="KW-1133">Transmembrane helix</keyword>
<dbReference type="STRING" id="1218173.BALCAV_0204815"/>
<keyword evidence="10" id="KW-1185">Reference proteome</keyword>
<sequence>MIIAFIHGFILSLGLILPLGPQNLFIFNQGATQPKWVQTLPVVITAALCDTVLIILAVMGVSVFVMTFPTVQLILYLVGFLFLLYMGFTIWKTSNHTVHEKSRALSTRKQVTFAMSVSLLNPHALMDTVGVIGTSSLPYQLIEEKIAFTIACILVSWIVFLLLSYLGKVVKRLDQSGKWLNLINKISALFIWAVALLIGYYLLSLVS</sequence>
<proteinExistence type="predicted"/>
<dbReference type="Proteomes" id="UP000002754">
    <property type="component" value="Unassembled WGS sequence"/>
</dbReference>
<evidence type="ECO:0000313" key="7">
    <source>
        <dbReference type="EMBL" id="AFV25898.1"/>
    </source>
</evidence>
<dbReference type="Proteomes" id="UP000297014">
    <property type="component" value="Unassembled WGS sequence"/>
</dbReference>
<dbReference type="EMBL" id="JALP01000061">
    <property type="protein sequence ID" value="THG91576.1"/>
    <property type="molecule type" value="Genomic_DNA"/>
</dbReference>
<keyword evidence="3 6" id="KW-0812">Transmembrane</keyword>
<evidence type="ECO:0000256" key="5">
    <source>
        <dbReference type="ARBA" id="ARBA00023136"/>
    </source>
</evidence>
<dbReference type="GO" id="GO:0005886">
    <property type="term" value="C:plasma membrane"/>
    <property type="evidence" value="ECO:0007669"/>
    <property type="project" value="UniProtKB-SubCell"/>
</dbReference>
<evidence type="ECO:0000313" key="8">
    <source>
        <dbReference type="EMBL" id="KGA98402.1"/>
    </source>
</evidence>
<evidence type="ECO:0000256" key="6">
    <source>
        <dbReference type="SAM" id="Phobius"/>
    </source>
</evidence>
<evidence type="ECO:0000256" key="2">
    <source>
        <dbReference type="ARBA" id="ARBA00022475"/>
    </source>
</evidence>
<evidence type="ECO:0000313" key="10">
    <source>
        <dbReference type="Proteomes" id="UP000002754"/>
    </source>
</evidence>
<evidence type="ECO:0000256" key="1">
    <source>
        <dbReference type="ARBA" id="ARBA00004651"/>
    </source>
</evidence>
<comment type="subcellular location">
    <subcellularLocation>
        <location evidence="1">Cell membrane</location>
        <topology evidence="1">Multi-pass membrane protein</topology>
    </subcellularLocation>
</comment>
<dbReference type="OrthoDB" id="5638726at2"/>
<keyword evidence="5 6" id="KW-0472">Membrane</keyword>
<dbReference type="InterPro" id="IPR001123">
    <property type="entry name" value="LeuE-type"/>
</dbReference>
<feature type="transmembrane region" description="Helical" evidence="6">
    <location>
        <begin position="73"/>
        <end position="91"/>
    </location>
</feature>
<dbReference type="EMBL" id="JX399475">
    <property type="protein sequence ID" value="AFV25898.1"/>
    <property type="molecule type" value="Genomic_DNA"/>
</dbReference>
<feature type="transmembrane region" description="Helical" evidence="6">
    <location>
        <begin position="39"/>
        <end position="67"/>
    </location>
</feature>
<dbReference type="EMBL" id="ALPT02000011">
    <property type="protein sequence ID" value="KGA98402.1"/>
    <property type="molecule type" value="Genomic_DNA"/>
</dbReference>
<evidence type="ECO:0000313" key="11">
    <source>
        <dbReference type="Proteomes" id="UP000297014"/>
    </source>
</evidence>
<reference evidence="8 10" key="2">
    <citation type="journal article" date="2014" name="Genome Announc.">
        <title>Draft Genome Sequence of Bacillus alcalophilus AV1934, a Classic Alkaliphile Isolated from Human Feces in 1934.</title>
        <authorList>
            <person name="Attie O."/>
            <person name="Jayaprakash A."/>
            <person name="Shah H."/>
            <person name="Paulsen I.T."/>
            <person name="Morino M."/>
            <person name="Takahashi Y."/>
            <person name="Narumi I."/>
            <person name="Sachidanandam R."/>
            <person name="Satoh K."/>
            <person name="Ito M."/>
            <person name="Krulwich T.A."/>
        </authorList>
    </citation>
    <scope>NUCLEOTIDE SEQUENCE [LARGE SCALE GENOMIC DNA]</scope>
    <source>
        <strain evidence="8 10">AV1934</strain>
    </source>
</reference>
<gene>
    <name evidence="9" type="ORF">AJ85_03915</name>
    <name evidence="7" type="ORF">BalcAV3220</name>
    <name evidence="8" type="ORF">BALCAV_0204815</name>
</gene>
<evidence type="ECO:0000256" key="3">
    <source>
        <dbReference type="ARBA" id="ARBA00022692"/>
    </source>
</evidence>
<dbReference type="PANTHER" id="PTHR30086:SF20">
    <property type="entry name" value="ARGININE EXPORTER PROTEIN ARGO-RELATED"/>
    <property type="match status" value="1"/>
</dbReference>
<reference evidence="9 11" key="3">
    <citation type="submission" date="2014-01" db="EMBL/GenBank/DDBJ databases">
        <title>Draft genome sequencing of Bacillus alcalophilus CGMCC 1.3604.</title>
        <authorList>
            <person name="Yang J."/>
            <person name="Diao L."/>
            <person name="Yang S."/>
        </authorList>
    </citation>
    <scope>NUCLEOTIDE SEQUENCE [LARGE SCALE GENOMIC DNA]</scope>
    <source>
        <strain evidence="9 11">CGMCC 1.3604</strain>
    </source>
</reference>
<dbReference type="RefSeq" id="WP_003323752.1">
    <property type="nucleotide sequence ID" value="NZ_ALPT02000011.1"/>
</dbReference>
<dbReference type="PANTHER" id="PTHR30086">
    <property type="entry name" value="ARGININE EXPORTER PROTEIN ARGO"/>
    <property type="match status" value="1"/>
</dbReference>
<organism evidence="8 10">
    <name type="scientific">Alkalihalobacillus alcalophilus ATCC 27647 = CGMCC 1.3604</name>
    <dbReference type="NCBI Taxonomy" id="1218173"/>
    <lineage>
        <taxon>Bacteria</taxon>
        <taxon>Bacillati</taxon>
        <taxon>Bacillota</taxon>
        <taxon>Bacilli</taxon>
        <taxon>Bacillales</taxon>
        <taxon>Bacillaceae</taxon>
        <taxon>Alkalihalobacillus</taxon>
    </lineage>
</organism>
<reference evidence="7" key="1">
    <citation type="submission" date="2012-07" db="EMBL/GenBank/DDBJ databases">
        <title>A Draft Genome for Bacillus alcalophilus strain ATCC 27647.</title>
        <authorList>
            <person name="Attie O."/>
            <person name="Jayaprakash A."/>
            <person name="Sachidanandam R."/>
            <person name="Shah H."/>
            <person name="Paulsen I."/>
            <person name="Morino M."/>
            <person name="Ito M."/>
            <person name="Krulwich T."/>
        </authorList>
    </citation>
    <scope>NUCLEOTIDE SEQUENCE</scope>
    <source>
        <strain evidence="7">ATCC 27647</strain>
    </source>
</reference>
<name>J8TN74_ALKAL</name>